<protein>
    <recommendedName>
        <fullName evidence="1">DUF7660 domain-containing protein</fullName>
    </recommendedName>
</protein>
<keyword evidence="3" id="KW-1185">Reference proteome</keyword>
<gene>
    <name evidence="2" type="ORF">GCM10009716_39390</name>
</gene>
<sequence length="86" mass="9713">MKWPDTTLNDIQSREDLARFLAALAERMRDGSLTVENATTESFVDSAGRWTRSMDGFFANVIKEPVPETPDWAMIAAIFRAALVYE</sequence>
<name>A0ABP5B149_9ACTN</name>
<evidence type="ECO:0000313" key="2">
    <source>
        <dbReference type="EMBL" id="GAA1927546.1"/>
    </source>
</evidence>
<dbReference type="EMBL" id="BAAAMJ010000047">
    <property type="protein sequence ID" value="GAA1927546.1"/>
    <property type="molecule type" value="Genomic_DNA"/>
</dbReference>
<reference evidence="3" key="1">
    <citation type="journal article" date="2019" name="Int. J. Syst. Evol. Microbiol.">
        <title>The Global Catalogue of Microorganisms (GCM) 10K type strain sequencing project: providing services to taxonomists for standard genome sequencing and annotation.</title>
        <authorList>
            <consortium name="The Broad Institute Genomics Platform"/>
            <consortium name="The Broad Institute Genome Sequencing Center for Infectious Disease"/>
            <person name="Wu L."/>
            <person name="Ma J."/>
        </authorList>
    </citation>
    <scope>NUCLEOTIDE SEQUENCE [LARGE SCALE GENOMIC DNA]</scope>
    <source>
        <strain evidence="3">JCM 13581</strain>
    </source>
</reference>
<evidence type="ECO:0000313" key="3">
    <source>
        <dbReference type="Proteomes" id="UP001501303"/>
    </source>
</evidence>
<feature type="domain" description="DUF7660" evidence="1">
    <location>
        <begin position="13"/>
        <end position="86"/>
    </location>
</feature>
<evidence type="ECO:0000259" key="1">
    <source>
        <dbReference type="Pfam" id="PF24693"/>
    </source>
</evidence>
<organism evidence="2 3">
    <name type="scientific">Streptomyces sodiiphilus</name>
    <dbReference type="NCBI Taxonomy" id="226217"/>
    <lineage>
        <taxon>Bacteria</taxon>
        <taxon>Bacillati</taxon>
        <taxon>Actinomycetota</taxon>
        <taxon>Actinomycetes</taxon>
        <taxon>Kitasatosporales</taxon>
        <taxon>Streptomycetaceae</taxon>
        <taxon>Streptomyces</taxon>
    </lineage>
</organism>
<dbReference type="Proteomes" id="UP001501303">
    <property type="component" value="Unassembled WGS sequence"/>
</dbReference>
<accession>A0ABP5B149</accession>
<dbReference type="InterPro" id="IPR056077">
    <property type="entry name" value="DUF7660"/>
</dbReference>
<comment type="caution">
    <text evidence="2">The sequence shown here is derived from an EMBL/GenBank/DDBJ whole genome shotgun (WGS) entry which is preliminary data.</text>
</comment>
<proteinExistence type="predicted"/>
<dbReference type="RefSeq" id="WP_425581377.1">
    <property type="nucleotide sequence ID" value="NZ_BAAAMJ010000047.1"/>
</dbReference>
<dbReference type="Pfam" id="PF24693">
    <property type="entry name" value="DUF7660"/>
    <property type="match status" value="1"/>
</dbReference>